<name>A0A0E9TJG9_ANGAN</name>
<organism evidence="1">
    <name type="scientific">Anguilla anguilla</name>
    <name type="common">European freshwater eel</name>
    <name type="synonym">Muraena anguilla</name>
    <dbReference type="NCBI Taxonomy" id="7936"/>
    <lineage>
        <taxon>Eukaryota</taxon>
        <taxon>Metazoa</taxon>
        <taxon>Chordata</taxon>
        <taxon>Craniata</taxon>
        <taxon>Vertebrata</taxon>
        <taxon>Euteleostomi</taxon>
        <taxon>Actinopterygii</taxon>
        <taxon>Neopterygii</taxon>
        <taxon>Teleostei</taxon>
        <taxon>Anguilliformes</taxon>
        <taxon>Anguillidae</taxon>
        <taxon>Anguilla</taxon>
    </lineage>
</organism>
<proteinExistence type="predicted"/>
<evidence type="ECO:0000313" key="1">
    <source>
        <dbReference type="EMBL" id="JAH53045.1"/>
    </source>
</evidence>
<reference evidence="1" key="1">
    <citation type="submission" date="2014-11" db="EMBL/GenBank/DDBJ databases">
        <authorList>
            <person name="Amaro Gonzalez C."/>
        </authorList>
    </citation>
    <scope>NUCLEOTIDE SEQUENCE</scope>
</reference>
<dbReference type="EMBL" id="GBXM01055532">
    <property type="protein sequence ID" value="JAH53045.1"/>
    <property type="molecule type" value="Transcribed_RNA"/>
</dbReference>
<reference evidence="1" key="2">
    <citation type="journal article" date="2015" name="Fish Shellfish Immunol.">
        <title>Early steps in the European eel (Anguilla anguilla)-Vibrio vulnificus interaction in the gills: Role of the RtxA13 toxin.</title>
        <authorList>
            <person name="Callol A."/>
            <person name="Pajuelo D."/>
            <person name="Ebbesson L."/>
            <person name="Teles M."/>
            <person name="MacKenzie S."/>
            <person name="Amaro C."/>
        </authorList>
    </citation>
    <scope>NUCLEOTIDE SEQUENCE</scope>
</reference>
<protein>
    <submittedName>
        <fullName evidence="1">Uncharacterized protein</fullName>
    </submittedName>
</protein>
<accession>A0A0E9TJG9</accession>
<sequence length="14" mass="1560">MSYKGQNYLSGPKS</sequence>